<evidence type="ECO:0000256" key="3">
    <source>
        <dbReference type="RuleBase" id="RU000363"/>
    </source>
</evidence>
<name>A0A5N0ECJ5_9NOCA</name>
<comment type="caution">
    <text evidence="4">The sequence shown here is derived from an EMBL/GenBank/DDBJ whole genome shotgun (WGS) entry which is preliminary data.</text>
</comment>
<proteinExistence type="inferred from homology"/>
<dbReference type="InterPro" id="IPR036291">
    <property type="entry name" value="NAD(P)-bd_dom_sf"/>
</dbReference>
<evidence type="ECO:0000256" key="2">
    <source>
        <dbReference type="ARBA" id="ARBA00023002"/>
    </source>
</evidence>
<evidence type="ECO:0000313" key="5">
    <source>
        <dbReference type="Proteomes" id="UP000323876"/>
    </source>
</evidence>
<comment type="similarity">
    <text evidence="1 3">Belongs to the short-chain dehydrogenases/reductases (SDR) family.</text>
</comment>
<dbReference type="PRINTS" id="PR00081">
    <property type="entry name" value="GDHRDH"/>
</dbReference>
<organism evidence="4 5">
    <name type="scientific">Nocardia colli</name>
    <dbReference type="NCBI Taxonomy" id="2545717"/>
    <lineage>
        <taxon>Bacteria</taxon>
        <taxon>Bacillati</taxon>
        <taxon>Actinomycetota</taxon>
        <taxon>Actinomycetes</taxon>
        <taxon>Mycobacteriales</taxon>
        <taxon>Nocardiaceae</taxon>
        <taxon>Nocardia</taxon>
    </lineage>
</organism>
<keyword evidence="2" id="KW-0560">Oxidoreductase</keyword>
<dbReference type="PANTHER" id="PTHR24322">
    <property type="entry name" value="PKSB"/>
    <property type="match status" value="1"/>
</dbReference>
<reference evidence="4 5" key="1">
    <citation type="submission" date="2019-09" db="EMBL/GenBank/DDBJ databases">
        <authorList>
            <person name="Wang X."/>
        </authorList>
    </citation>
    <scope>NUCLEOTIDE SEQUENCE [LARGE SCALE GENOMIC DNA]</scope>
    <source>
        <strain evidence="4 5">CICC 11023</strain>
    </source>
</reference>
<dbReference type="AlphaFoldDB" id="A0A5N0ECJ5"/>
<dbReference type="Pfam" id="PF00106">
    <property type="entry name" value="adh_short"/>
    <property type="match status" value="1"/>
</dbReference>
<dbReference type="OrthoDB" id="4690547at2"/>
<dbReference type="InterPro" id="IPR002347">
    <property type="entry name" value="SDR_fam"/>
</dbReference>
<dbReference type="PANTHER" id="PTHR24322:SF736">
    <property type="entry name" value="RETINOL DEHYDROGENASE 10"/>
    <property type="match status" value="1"/>
</dbReference>
<dbReference type="PRINTS" id="PR00080">
    <property type="entry name" value="SDRFAMILY"/>
</dbReference>
<evidence type="ECO:0000313" key="4">
    <source>
        <dbReference type="EMBL" id="KAA8886510.1"/>
    </source>
</evidence>
<dbReference type="SUPFAM" id="SSF51735">
    <property type="entry name" value="NAD(P)-binding Rossmann-fold domains"/>
    <property type="match status" value="1"/>
</dbReference>
<dbReference type="Proteomes" id="UP000323876">
    <property type="component" value="Unassembled WGS sequence"/>
</dbReference>
<dbReference type="Gene3D" id="3.40.50.720">
    <property type="entry name" value="NAD(P)-binding Rossmann-like Domain"/>
    <property type="match status" value="1"/>
</dbReference>
<gene>
    <name evidence="4" type="ORF">F3087_23865</name>
</gene>
<dbReference type="EMBL" id="VXLC01000012">
    <property type="protein sequence ID" value="KAA8886510.1"/>
    <property type="molecule type" value="Genomic_DNA"/>
</dbReference>
<protein>
    <submittedName>
        <fullName evidence="4">SDR family NAD(P)-dependent oxidoreductase</fullName>
    </submittedName>
</protein>
<evidence type="ECO:0000256" key="1">
    <source>
        <dbReference type="ARBA" id="ARBA00006484"/>
    </source>
</evidence>
<sequence length="301" mass="31978">MYCGYRALTLWTGPVEAQGGGHMDELTGKVAVVTGAASGIGQGMAEAFLDAGMRVVLSDIEVDALHSTTAELQGNGADVHAVIADVSAPDDVTELAEATLEKYGAVHVLCNNAGVHAGGRPSWDSTLDDWEWILGVNLMGVVHGHSIFLPIMIEQDEPAHIVNTASLAALVGGSSLYGATKAAVVALSETIHHELVGGGFKPRISVLCPGLVATNIFDSERNRPTRYAETGPRPAGWDIDAARTAFALGTSPRTIGEQVVQAIHEERFYVLTHPEWNGHIEHRMKQILNGDNPTQLPPPDM</sequence>
<keyword evidence="5" id="KW-1185">Reference proteome</keyword>
<dbReference type="GO" id="GO:0016616">
    <property type="term" value="F:oxidoreductase activity, acting on the CH-OH group of donors, NAD or NADP as acceptor"/>
    <property type="evidence" value="ECO:0007669"/>
    <property type="project" value="TreeGrafter"/>
</dbReference>
<dbReference type="CDD" id="cd05233">
    <property type="entry name" value="SDR_c"/>
    <property type="match status" value="1"/>
</dbReference>
<accession>A0A5N0ECJ5</accession>